<sequence length="125" mass="14569">MDIFVKKSIVIRLLVTYSLEEEWEVYPLPYLKTRDVSQSRSHVRSCILTFFDTQGVTLLLWPARSPDLSPTENNYSWVAERLNRHLSQDDGQVWQRLEVTLNEFISPMPNRTRAVLSATVGSCFY</sequence>
<evidence type="ECO:0000313" key="1">
    <source>
        <dbReference type="EMBL" id="GFY31147.1"/>
    </source>
</evidence>
<proteinExistence type="predicted"/>
<protein>
    <submittedName>
        <fullName evidence="1">Uncharacterized protein</fullName>
    </submittedName>
</protein>
<gene>
    <name evidence="1" type="ORF">TNCV_4360541</name>
</gene>
<evidence type="ECO:0000313" key="2">
    <source>
        <dbReference type="Proteomes" id="UP000887159"/>
    </source>
</evidence>
<reference evidence="1" key="1">
    <citation type="submission" date="2020-08" db="EMBL/GenBank/DDBJ databases">
        <title>Multicomponent nature underlies the extraordinary mechanical properties of spider dragline silk.</title>
        <authorList>
            <person name="Kono N."/>
            <person name="Nakamura H."/>
            <person name="Mori M."/>
            <person name="Yoshida Y."/>
            <person name="Ohtoshi R."/>
            <person name="Malay A.D."/>
            <person name="Moran D.A.P."/>
            <person name="Tomita M."/>
            <person name="Numata K."/>
            <person name="Arakawa K."/>
        </authorList>
    </citation>
    <scope>NUCLEOTIDE SEQUENCE</scope>
</reference>
<dbReference type="GO" id="GO:0003676">
    <property type="term" value="F:nucleic acid binding"/>
    <property type="evidence" value="ECO:0007669"/>
    <property type="project" value="InterPro"/>
</dbReference>
<comment type="caution">
    <text evidence="1">The sequence shown here is derived from an EMBL/GenBank/DDBJ whole genome shotgun (WGS) entry which is preliminary data.</text>
</comment>
<dbReference type="EMBL" id="BMAU01021396">
    <property type="protein sequence ID" value="GFY31147.1"/>
    <property type="molecule type" value="Genomic_DNA"/>
</dbReference>
<name>A0A8X6WA13_TRICX</name>
<accession>A0A8X6WA13</accession>
<dbReference type="AlphaFoldDB" id="A0A8X6WA13"/>
<organism evidence="1 2">
    <name type="scientific">Trichonephila clavipes</name>
    <name type="common">Golden silk orbweaver</name>
    <name type="synonym">Nephila clavipes</name>
    <dbReference type="NCBI Taxonomy" id="2585209"/>
    <lineage>
        <taxon>Eukaryota</taxon>
        <taxon>Metazoa</taxon>
        <taxon>Ecdysozoa</taxon>
        <taxon>Arthropoda</taxon>
        <taxon>Chelicerata</taxon>
        <taxon>Arachnida</taxon>
        <taxon>Araneae</taxon>
        <taxon>Araneomorphae</taxon>
        <taxon>Entelegynae</taxon>
        <taxon>Araneoidea</taxon>
        <taxon>Nephilidae</taxon>
        <taxon>Trichonephila</taxon>
    </lineage>
</organism>
<dbReference type="InterPro" id="IPR036397">
    <property type="entry name" value="RNaseH_sf"/>
</dbReference>
<keyword evidence="2" id="KW-1185">Reference proteome</keyword>
<dbReference type="Proteomes" id="UP000887159">
    <property type="component" value="Unassembled WGS sequence"/>
</dbReference>
<dbReference type="Gene3D" id="3.30.420.10">
    <property type="entry name" value="Ribonuclease H-like superfamily/Ribonuclease H"/>
    <property type="match status" value="1"/>
</dbReference>